<dbReference type="InterPro" id="IPR036640">
    <property type="entry name" value="ABC1_TM_sf"/>
</dbReference>
<dbReference type="Gene3D" id="1.20.1560.10">
    <property type="entry name" value="ABC transporter type 1, transmembrane domain"/>
    <property type="match status" value="1"/>
</dbReference>
<sequence>MKETTTKKSMPQRNPTRPRGGHGMMMQGEKAKDFSGSMAKLIAYLGAYKWAILFVWVLAIISTIFTILGPKFLGMATDELFSGIMAKLAGSGDVNFGRISQIIIFLIGLYIVSALFSYLQRYVMAGVSAKLTFRLRKDINEKIHALPFSYYDKTTHGEVLSRITNDVDTINQTLNQSMTEIITSVTTLLGIIVMMLTISWQLTLIALCILPLSLLVVMVIIKKSQKHFMNQQNFLGNVNGHVEEMISSHVVVKSFNGEEKSMKTFNTLNDNLYKSAWKANFLSGLMRPIITFIGNFAYVAICIFGGYMTIKGTMTVGGIQAFIQYVRTFTQPITQIANISNVLQLTAAATERVFEFLGETEEAADAPDALTVQRDSNLAPSPNSVKVEGTVKFNDVSFGYDPEKLVIHDFNATVKPGQKIAIVGPTGAGKTTIVKLLMRFYDVNKGSITIDGNSIQLFKRNELRSLFGMVLQDTWLFNGTIADNIRYGKLDATDEEVKKAAQTAQVDHFVHTLPEGYHMVLNEEADNISQGQKQLLTIARAILADPEILILDEATSSVDTRTEILIQKAMDNMMKGRTSFIIAHRLSTIRNADLILVMQDGDIVEQGTHDELIKHKGAYAALYNSQFELAV</sequence>
<dbReference type="SUPFAM" id="SSF52540">
    <property type="entry name" value="P-loop containing nucleoside triphosphate hydrolases"/>
    <property type="match status" value="1"/>
</dbReference>
<evidence type="ECO:0000259" key="11">
    <source>
        <dbReference type="PROSITE" id="PS50893"/>
    </source>
</evidence>
<dbReference type="PROSITE" id="PS50929">
    <property type="entry name" value="ABC_TM1F"/>
    <property type="match status" value="1"/>
</dbReference>
<dbReference type="Gene3D" id="3.40.50.300">
    <property type="entry name" value="P-loop containing nucleotide triphosphate hydrolases"/>
    <property type="match status" value="1"/>
</dbReference>
<dbReference type="RefSeq" id="WP_117331165.1">
    <property type="nucleotide sequence ID" value="NZ_QUWK01000013.1"/>
</dbReference>
<keyword evidence="6 13" id="KW-0067">ATP-binding</keyword>
<dbReference type="PANTHER" id="PTHR43394">
    <property type="entry name" value="ATP-DEPENDENT PERMEASE MDL1, MITOCHONDRIAL"/>
    <property type="match status" value="1"/>
</dbReference>
<comment type="subcellular location">
    <subcellularLocation>
        <location evidence="1">Cell membrane</location>
        <topology evidence="1">Multi-pass membrane protein</topology>
    </subcellularLocation>
</comment>
<dbReference type="InterPro" id="IPR003439">
    <property type="entry name" value="ABC_transporter-like_ATP-bd"/>
</dbReference>
<evidence type="ECO:0000256" key="8">
    <source>
        <dbReference type="ARBA" id="ARBA00023136"/>
    </source>
</evidence>
<keyword evidence="2" id="KW-0813">Transport</keyword>
<feature type="region of interest" description="Disordered" evidence="9">
    <location>
        <begin position="1"/>
        <end position="25"/>
    </location>
</feature>
<evidence type="ECO:0000256" key="6">
    <source>
        <dbReference type="ARBA" id="ARBA00022840"/>
    </source>
</evidence>
<dbReference type="SUPFAM" id="SSF90123">
    <property type="entry name" value="ABC transporter transmembrane region"/>
    <property type="match status" value="1"/>
</dbReference>
<dbReference type="GO" id="GO:0016887">
    <property type="term" value="F:ATP hydrolysis activity"/>
    <property type="evidence" value="ECO:0007669"/>
    <property type="project" value="InterPro"/>
</dbReference>
<dbReference type="CDD" id="cd03254">
    <property type="entry name" value="ABCC_Glucan_exporter_like"/>
    <property type="match status" value="1"/>
</dbReference>
<feature type="transmembrane region" description="Helical" evidence="10">
    <location>
        <begin position="289"/>
        <end position="310"/>
    </location>
</feature>
<feature type="domain" description="ABC transporter" evidence="11">
    <location>
        <begin position="391"/>
        <end position="625"/>
    </location>
</feature>
<dbReference type="FunFam" id="1.20.1560.10:FF:000011">
    <property type="entry name" value="Multidrug ABC transporter ATP-binding protein"/>
    <property type="match status" value="1"/>
</dbReference>
<keyword evidence="7 10" id="KW-1133">Transmembrane helix</keyword>
<evidence type="ECO:0000256" key="7">
    <source>
        <dbReference type="ARBA" id="ARBA00022989"/>
    </source>
</evidence>
<evidence type="ECO:0000256" key="10">
    <source>
        <dbReference type="SAM" id="Phobius"/>
    </source>
</evidence>
<dbReference type="Proteomes" id="UP000264002">
    <property type="component" value="Unassembled WGS sequence"/>
</dbReference>
<protein>
    <submittedName>
        <fullName evidence="13">ABC transporter ATP-binding protein</fullName>
    </submittedName>
</protein>
<dbReference type="GO" id="GO:0005524">
    <property type="term" value="F:ATP binding"/>
    <property type="evidence" value="ECO:0007669"/>
    <property type="project" value="UniProtKB-KW"/>
</dbReference>
<proteinExistence type="predicted"/>
<gene>
    <name evidence="13" type="ORF">DYP60_11555</name>
</gene>
<dbReference type="GO" id="GO:0005886">
    <property type="term" value="C:plasma membrane"/>
    <property type="evidence" value="ECO:0007669"/>
    <property type="project" value="UniProtKB-SubCell"/>
</dbReference>
<dbReference type="Pfam" id="PF00664">
    <property type="entry name" value="ABC_membrane"/>
    <property type="match status" value="1"/>
</dbReference>
<evidence type="ECO:0000256" key="4">
    <source>
        <dbReference type="ARBA" id="ARBA00022692"/>
    </source>
</evidence>
<reference evidence="14" key="1">
    <citation type="submission" date="2018-08" db="EMBL/GenBank/DDBJ databases">
        <authorList>
            <person name="Grouzdev D.S."/>
            <person name="Krutkina M.S."/>
        </authorList>
    </citation>
    <scope>NUCLEOTIDE SEQUENCE [LARGE SCALE GENOMIC DNA]</scope>
    <source>
        <strain evidence="14">4-11</strain>
    </source>
</reference>
<feature type="transmembrane region" description="Helical" evidence="10">
    <location>
        <begin position="204"/>
        <end position="221"/>
    </location>
</feature>
<dbReference type="InterPro" id="IPR017871">
    <property type="entry name" value="ABC_transporter-like_CS"/>
</dbReference>
<dbReference type="SMART" id="SM00382">
    <property type="entry name" value="AAA"/>
    <property type="match status" value="1"/>
</dbReference>
<evidence type="ECO:0000313" key="14">
    <source>
        <dbReference type="Proteomes" id="UP000264002"/>
    </source>
</evidence>
<dbReference type="AlphaFoldDB" id="A0A372MF90"/>
<feature type="transmembrane region" description="Helical" evidence="10">
    <location>
        <begin position="47"/>
        <end position="68"/>
    </location>
</feature>
<evidence type="ECO:0000313" key="13">
    <source>
        <dbReference type="EMBL" id="RFU94058.1"/>
    </source>
</evidence>
<keyword evidence="4 10" id="KW-0812">Transmembrane</keyword>
<accession>A0A372MF90</accession>
<keyword evidence="5" id="KW-0547">Nucleotide-binding</keyword>
<evidence type="ECO:0000259" key="12">
    <source>
        <dbReference type="PROSITE" id="PS50929"/>
    </source>
</evidence>
<dbReference type="InterPro" id="IPR027417">
    <property type="entry name" value="P-loop_NTPase"/>
</dbReference>
<dbReference type="PROSITE" id="PS50893">
    <property type="entry name" value="ABC_TRANSPORTER_2"/>
    <property type="match status" value="1"/>
</dbReference>
<keyword evidence="14" id="KW-1185">Reference proteome</keyword>
<dbReference type="PROSITE" id="PS00211">
    <property type="entry name" value="ABC_TRANSPORTER_1"/>
    <property type="match status" value="1"/>
</dbReference>
<dbReference type="Pfam" id="PF00005">
    <property type="entry name" value="ABC_tran"/>
    <property type="match status" value="1"/>
</dbReference>
<dbReference type="EMBL" id="QUWK01000013">
    <property type="protein sequence ID" value="RFU94058.1"/>
    <property type="molecule type" value="Genomic_DNA"/>
</dbReference>
<dbReference type="InterPro" id="IPR011527">
    <property type="entry name" value="ABC1_TM_dom"/>
</dbReference>
<evidence type="ECO:0000256" key="2">
    <source>
        <dbReference type="ARBA" id="ARBA00022448"/>
    </source>
</evidence>
<reference evidence="13 14" key="2">
    <citation type="submission" date="2018-09" db="EMBL/GenBank/DDBJ databases">
        <title>Genome of Sphaerochaeta halotolerans strain 4-11.</title>
        <authorList>
            <person name="Nazina T.N."/>
            <person name="Sokolova D.S."/>
        </authorList>
    </citation>
    <scope>NUCLEOTIDE SEQUENCE [LARGE SCALE GENOMIC DNA]</scope>
    <source>
        <strain evidence="13 14">4-11</strain>
    </source>
</reference>
<keyword evidence="3" id="KW-1003">Cell membrane</keyword>
<name>A0A372MF90_9SPIR</name>
<keyword evidence="8 10" id="KW-0472">Membrane</keyword>
<dbReference type="GO" id="GO:0015421">
    <property type="term" value="F:ABC-type oligopeptide transporter activity"/>
    <property type="evidence" value="ECO:0007669"/>
    <property type="project" value="TreeGrafter"/>
</dbReference>
<dbReference type="PANTHER" id="PTHR43394:SF1">
    <property type="entry name" value="ATP-BINDING CASSETTE SUB-FAMILY B MEMBER 10, MITOCHONDRIAL"/>
    <property type="match status" value="1"/>
</dbReference>
<evidence type="ECO:0000256" key="9">
    <source>
        <dbReference type="SAM" id="MobiDB-lite"/>
    </source>
</evidence>
<feature type="transmembrane region" description="Helical" evidence="10">
    <location>
        <begin position="181"/>
        <end position="198"/>
    </location>
</feature>
<evidence type="ECO:0000256" key="5">
    <source>
        <dbReference type="ARBA" id="ARBA00022741"/>
    </source>
</evidence>
<evidence type="ECO:0000256" key="1">
    <source>
        <dbReference type="ARBA" id="ARBA00004651"/>
    </source>
</evidence>
<evidence type="ECO:0000256" key="3">
    <source>
        <dbReference type="ARBA" id="ARBA00022475"/>
    </source>
</evidence>
<organism evidence="13 14">
    <name type="scientific">Sphaerochaeta halotolerans</name>
    <dbReference type="NCBI Taxonomy" id="2293840"/>
    <lineage>
        <taxon>Bacteria</taxon>
        <taxon>Pseudomonadati</taxon>
        <taxon>Spirochaetota</taxon>
        <taxon>Spirochaetia</taxon>
        <taxon>Spirochaetales</taxon>
        <taxon>Sphaerochaetaceae</taxon>
        <taxon>Sphaerochaeta</taxon>
    </lineage>
</organism>
<feature type="domain" description="ABC transmembrane type-1" evidence="12">
    <location>
        <begin position="57"/>
        <end position="345"/>
    </location>
</feature>
<feature type="transmembrane region" description="Helical" evidence="10">
    <location>
        <begin position="99"/>
        <end position="119"/>
    </location>
</feature>
<dbReference type="CDD" id="cd18547">
    <property type="entry name" value="ABC_6TM_Tm288_like"/>
    <property type="match status" value="1"/>
</dbReference>
<comment type="caution">
    <text evidence="13">The sequence shown here is derived from an EMBL/GenBank/DDBJ whole genome shotgun (WGS) entry which is preliminary data.</text>
</comment>
<dbReference type="InterPro" id="IPR003593">
    <property type="entry name" value="AAA+_ATPase"/>
</dbReference>
<dbReference type="InterPro" id="IPR039421">
    <property type="entry name" value="Type_1_exporter"/>
</dbReference>
<dbReference type="FunFam" id="3.40.50.300:FF:000287">
    <property type="entry name" value="Multidrug ABC transporter ATP-binding protein"/>
    <property type="match status" value="1"/>
</dbReference>